<sequence length="641" mass="73857">MKIEERLDESELEFFKELNVRFGLALDYLSTEDNEVKGRERELKNLSYIMRKRKKPNAILTGDAGTGKTEIVKTWAKRQVKHNVHLLTLNIGALNPAEHKERLSTLLPELKKYQDFLNRRDDTAIVILFIDEFHNVISNFQFPSKEGGDLLKPTLNESGKYVRFIAATTWNEFDAYVSSDKPLKRRMEPLPINEVSYELTIEILRNWLINEKGESFANSVDESVLETIVTSNKRYSTELSEPAKSIDILETMVAMYEEDQECGDVETQMNVELVKRVFDFTRNVDLTFNVDYEEAINHLRSRIRGQPFVIRAMKIALMRLSFGLRKDENQPLFTALLTGTSGTGKTETVKQLTQAIYKTQKRLHIISMTNYNTERSAEMFRREVGTKARRDPTSVFLFDEIEKSHDTVNLSLLPILDEGSVTFYERSSDGYNLPTTVSLKNTMMFATTNSGHEIYEKINSTAHEILEMKQDDLDEVTDKTEQMYIKIKPEIEQALKTDKFRPELLQRFKNIIPYSTLTKPALLDIAFIKLQETRELFSQKGYDIKILRPIDWTKYGYPYVANDICMYIVIDKLQTTDAGASGARRIVSVIEDEIESKILEALADKNNEGYTEFLIKTDDKVSFKNTDDAITTGKIVVDPIR</sequence>
<feature type="domain" description="AAA+ ATPase" evidence="3">
    <location>
        <begin position="331"/>
        <end position="472"/>
    </location>
</feature>
<dbReference type="RefSeq" id="WP_160175649.1">
    <property type="nucleotide sequence ID" value="NZ_QXWP01000009.1"/>
</dbReference>
<dbReference type="GO" id="GO:0016887">
    <property type="term" value="F:ATP hydrolysis activity"/>
    <property type="evidence" value="ECO:0007669"/>
    <property type="project" value="InterPro"/>
</dbReference>
<gene>
    <name evidence="4" type="ORF">D3Z30_11735</name>
</gene>
<dbReference type="AlphaFoldDB" id="A0AB36BIS4"/>
<feature type="domain" description="AAA+ ATPase" evidence="3">
    <location>
        <begin position="54"/>
        <end position="193"/>
    </location>
</feature>
<dbReference type="PANTHER" id="PTHR11638:SF18">
    <property type="entry name" value="HEAT SHOCK PROTEIN 104"/>
    <property type="match status" value="1"/>
</dbReference>
<keyword evidence="1" id="KW-0547">Nucleotide-binding</keyword>
<evidence type="ECO:0000256" key="2">
    <source>
        <dbReference type="ARBA" id="ARBA00022840"/>
    </source>
</evidence>
<name>A0AB36BIS4_STAWA</name>
<dbReference type="Pfam" id="PF07724">
    <property type="entry name" value="AAA_2"/>
    <property type="match status" value="1"/>
</dbReference>
<dbReference type="PANTHER" id="PTHR11638">
    <property type="entry name" value="ATP-DEPENDENT CLP PROTEASE"/>
    <property type="match status" value="1"/>
</dbReference>
<accession>A0AB36BIS4</accession>
<evidence type="ECO:0000313" key="5">
    <source>
        <dbReference type="Proteomes" id="UP000481807"/>
    </source>
</evidence>
<keyword evidence="4" id="KW-0645">Protease</keyword>
<organism evidence="4 5">
    <name type="scientific">Staphylococcus warneri</name>
    <dbReference type="NCBI Taxonomy" id="1292"/>
    <lineage>
        <taxon>Bacteria</taxon>
        <taxon>Bacillati</taxon>
        <taxon>Bacillota</taxon>
        <taxon>Bacilli</taxon>
        <taxon>Bacillales</taxon>
        <taxon>Staphylococcaceae</taxon>
        <taxon>Staphylococcus</taxon>
    </lineage>
</organism>
<dbReference type="CDD" id="cd00009">
    <property type="entry name" value="AAA"/>
    <property type="match status" value="1"/>
</dbReference>
<dbReference type="GO" id="GO:0008233">
    <property type="term" value="F:peptidase activity"/>
    <property type="evidence" value="ECO:0007669"/>
    <property type="project" value="UniProtKB-KW"/>
</dbReference>
<dbReference type="GO" id="GO:0005737">
    <property type="term" value="C:cytoplasm"/>
    <property type="evidence" value="ECO:0007669"/>
    <property type="project" value="TreeGrafter"/>
</dbReference>
<dbReference type="Proteomes" id="UP000481807">
    <property type="component" value="Unassembled WGS sequence"/>
</dbReference>
<dbReference type="GO" id="GO:0005524">
    <property type="term" value="F:ATP binding"/>
    <property type="evidence" value="ECO:0007669"/>
    <property type="project" value="UniProtKB-KW"/>
</dbReference>
<dbReference type="SMART" id="SM00382">
    <property type="entry name" value="AAA"/>
    <property type="match status" value="2"/>
</dbReference>
<protein>
    <submittedName>
        <fullName evidence="4">ATP-dependent Clp protease ATP-binding subunit</fullName>
    </submittedName>
</protein>
<dbReference type="Gene3D" id="3.40.50.300">
    <property type="entry name" value="P-loop containing nucleotide triphosphate hydrolases"/>
    <property type="match status" value="2"/>
</dbReference>
<dbReference type="SUPFAM" id="SSF52540">
    <property type="entry name" value="P-loop containing nucleoside triphosphate hydrolases"/>
    <property type="match status" value="2"/>
</dbReference>
<dbReference type="InterPro" id="IPR003959">
    <property type="entry name" value="ATPase_AAA_core"/>
</dbReference>
<proteinExistence type="predicted"/>
<comment type="caution">
    <text evidence="4">The sequence shown here is derived from an EMBL/GenBank/DDBJ whole genome shotgun (WGS) entry which is preliminary data.</text>
</comment>
<dbReference type="Pfam" id="PF00004">
    <property type="entry name" value="AAA"/>
    <property type="match status" value="1"/>
</dbReference>
<keyword evidence="2 4" id="KW-0067">ATP-binding</keyword>
<evidence type="ECO:0000256" key="1">
    <source>
        <dbReference type="ARBA" id="ARBA00022741"/>
    </source>
</evidence>
<evidence type="ECO:0000259" key="3">
    <source>
        <dbReference type="SMART" id="SM00382"/>
    </source>
</evidence>
<evidence type="ECO:0000313" key="4">
    <source>
        <dbReference type="EMBL" id="NBH31644.1"/>
    </source>
</evidence>
<keyword evidence="4" id="KW-0378">Hydrolase</keyword>
<dbReference type="GO" id="GO:0006508">
    <property type="term" value="P:proteolysis"/>
    <property type="evidence" value="ECO:0007669"/>
    <property type="project" value="UniProtKB-KW"/>
</dbReference>
<dbReference type="EMBL" id="QXWP01000009">
    <property type="protein sequence ID" value="NBH31644.1"/>
    <property type="molecule type" value="Genomic_DNA"/>
</dbReference>
<dbReference type="GO" id="GO:0034605">
    <property type="term" value="P:cellular response to heat"/>
    <property type="evidence" value="ECO:0007669"/>
    <property type="project" value="TreeGrafter"/>
</dbReference>
<reference evidence="4 5" key="1">
    <citation type="submission" date="2018-08" db="EMBL/GenBank/DDBJ databases">
        <title>Murine metabolic-syndrome-specific gut microbial biobank.</title>
        <authorList>
            <person name="Liu C."/>
        </authorList>
    </citation>
    <scope>NUCLEOTIDE SEQUENCE [LARGE SCALE GENOMIC DNA]</scope>
    <source>
        <strain evidence="4 5">1XD21-27</strain>
    </source>
</reference>
<dbReference type="InterPro" id="IPR003593">
    <property type="entry name" value="AAA+_ATPase"/>
</dbReference>
<dbReference type="InterPro" id="IPR050130">
    <property type="entry name" value="ClpA_ClpB"/>
</dbReference>
<dbReference type="InterPro" id="IPR027417">
    <property type="entry name" value="P-loop_NTPase"/>
</dbReference>